<dbReference type="Proteomes" id="UP000231139">
    <property type="component" value="Unassembled WGS sequence"/>
</dbReference>
<dbReference type="EMBL" id="PCWK01000027">
    <property type="protein sequence ID" value="PIR02554.1"/>
    <property type="molecule type" value="Genomic_DNA"/>
</dbReference>
<sequence>MTPNFNKIFAWIILVAGLGIICWAILSSYNFFTAKEPFPQIFEIEEEKEISPGSKEGISIPSTQKELQQQAQEQVQEQFMGEFKKMLPKNTIPGLLNMTCWLAFASFLVFAGAQISGLGIRLLKSSCNS</sequence>
<comment type="caution">
    <text evidence="2">The sequence shown here is derived from an EMBL/GenBank/DDBJ whole genome shotgun (WGS) entry which is preliminary data.</text>
</comment>
<evidence type="ECO:0000313" key="2">
    <source>
        <dbReference type="EMBL" id="PIR02554.1"/>
    </source>
</evidence>
<keyword evidence="1" id="KW-1133">Transmembrane helix</keyword>
<keyword evidence="1" id="KW-0472">Membrane</keyword>
<name>A0A2H0N0Y6_9BACT</name>
<protein>
    <submittedName>
        <fullName evidence="2">Uncharacterized protein</fullName>
    </submittedName>
</protein>
<evidence type="ECO:0000256" key="1">
    <source>
        <dbReference type="SAM" id="Phobius"/>
    </source>
</evidence>
<gene>
    <name evidence="2" type="ORF">COV62_01160</name>
</gene>
<keyword evidence="1" id="KW-0812">Transmembrane</keyword>
<evidence type="ECO:0000313" key="3">
    <source>
        <dbReference type="Proteomes" id="UP000231139"/>
    </source>
</evidence>
<feature type="transmembrane region" description="Helical" evidence="1">
    <location>
        <begin position="101"/>
        <end position="123"/>
    </location>
</feature>
<reference evidence="2 3" key="1">
    <citation type="submission" date="2017-09" db="EMBL/GenBank/DDBJ databases">
        <title>Depth-based differentiation of microbial function through sediment-hosted aquifers and enrichment of novel symbionts in the deep terrestrial subsurface.</title>
        <authorList>
            <person name="Probst A.J."/>
            <person name="Ladd B."/>
            <person name="Jarett J.K."/>
            <person name="Geller-Mcgrath D.E."/>
            <person name="Sieber C.M."/>
            <person name="Emerson J.B."/>
            <person name="Anantharaman K."/>
            <person name="Thomas B.C."/>
            <person name="Malmstrom R."/>
            <person name="Stieglmeier M."/>
            <person name="Klingl A."/>
            <person name="Woyke T."/>
            <person name="Ryan C.M."/>
            <person name="Banfield J.F."/>
        </authorList>
    </citation>
    <scope>NUCLEOTIDE SEQUENCE [LARGE SCALE GENOMIC DNA]</scope>
    <source>
        <strain evidence="2">CG11_big_fil_rev_8_21_14_0_20_35_11</strain>
    </source>
</reference>
<dbReference type="AlphaFoldDB" id="A0A2H0N0Y6"/>
<accession>A0A2H0N0Y6</accession>
<organism evidence="2 3">
    <name type="scientific">Candidatus Nealsonbacteria bacterium CG11_big_fil_rev_8_21_14_0_20_35_11</name>
    <dbReference type="NCBI Taxonomy" id="1974713"/>
    <lineage>
        <taxon>Bacteria</taxon>
        <taxon>Candidatus Nealsoniibacteriota</taxon>
    </lineage>
</organism>
<feature type="transmembrane region" description="Helical" evidence="1">
    <location>
        <begin position="9"/>
        <end position="32"/>
    </location>
</feature>
<proteinExistence type="predicted"/>